<dbReference type="SUPFAM" id="SSF51197">
    <property type="entry name" value="Clavaminate synthase-like"/>
    <property type="match status" value="1"/>
</dbReference>
<dbReference type="Pfam" id="PF05721">
    <property type="entry name" value="PhyH"/>
    <property type="match status" value="1"/>
</dbReference>
<comment type="cofactor">
    <cofactor evidence="1">
        <name>Fe(2+)</name>
        <dbReference type="ChEBI" id="CHEBI:29033"/>
    </cofactor>
</comment>
<evidence type="ECO:0000313" key="2">
    <source>
        <dbReference type="EMBL" id="PIL38277.1"/>
    </source>
</evidence>
<comment type="caution">
    <text evidence="2">The sequence shown here is derived from an EMBL/GenBank/DDBJ whole genome shotgun (WGS) entry which is preliminary data.</text>
</comment>
<name>A0A2G8SWV7_9BURK</name>
<dbReference type="EMBL" id="PDOB01000041">
    <property type="protein sequence ID" value="PIL38277.1"/>
    <property type="molecule type" value="Genomic_DNA"/>
</dbReference>
<sequence>MHTDTATADPADEAHPPLADTSAFRDYFEREGYVVVRGALPPAVCAEAVDGFLKEVHLDHRALFLRQAPSRYAPHAYTEAGHMQHPILGLQDLCPRRYPQFRAAALALLTDAVLRRAVETLLGAPARLVDSMYFDANGFPWARRDGRFIDAIRFDAMIGASIAVEHIARGAGRFYVLPRSHLRPPTDRQGRDPDCSHSTQAMADVAEVARNIGPLRQAAPMLEQGDLLLWSAMTIHGSLPTSGVAGARRALCARYVASAGPLARGGGGIGRNGVVAGVGGMEVLHHSDPRSLAGRAANLVRADYPDIYQLLLRAGQ</sequence>
<dbReference type="AlphaFoldDB" id="A0A2G8SWV7"/>
<dbReference type="Proteomes" id="UP000228593">
    <property type="component" value="Unassembled WGS sequence"/>
</dbReference>
<dbReference type="Gene3D" id="2.60.120.620">
    <property type="entry name" value="q2cbj1_9rhob like domain"/>
    <property type="match status" value="1"/>
</dbReference>
<dbReference type="InterPro" id="IPR008775">
    <property type="entry name" value="Phytyl_CoA_dOase-like"/>
</dbReference>
<dbReference type="GO" id="GO:0016706">
    <property type="term" value="F:2-oxoglutarate-dependent dioxygenase activity"/>
    <property type="evidence" value="ECO:0007669"/>
    <property type="project" value="UniProtKB-ARBA"/>
</dbReference>
<dbReference type="OrthoDB" id="1157001at2"/>
<dbReference type="PANTHER" id="PTHR20883">
    <property type="entry name" value="PHYTANOYL-COA DIOXYGENASE DOMAIN CONTAINING 1"/>
    <property type="match status" value="1"/>
</dbReference>
<evidence type="ECO:0000256" key="1">
    <source>
        <dbReference type="ARBA" id="ARBA00001954"/>
    </source>
</evidence>
<protein>
    <recommendedName>
        <fullName evidence="4">Phytanoyl-CoA dioxygenase</fullName>
    </recommendedName>
</protein>
<dbReference type="GO" id="GO:0005506">
    <property type="term" value="F:iron ion binding"/>
    <property type="evidence" value="ECO:0007669"/>
    <property type="project" value="UniProtKB-ARBA"/>
</dbReference>
<reference evidence="2 3" key="1">
    <citation type="submission" date="2017-10" db="EMBL/GenBank/DDBJ databases">
        <title>Massilia psychrophilum sp. nov., a novel purple-pigmented bacterium isolated from Tianshan glacier, Xinjiang Municipality, China.</title>
        <authorList>
            <person name="Wang H."/>
        </authorList>
    </citation>
    <scope>NUCLEOTIDE SEQUENCE [LARGE SCALE GENOMIC DNA]</scope>
    <source>
        <strain evidence="2 3">JCM 30813</strain>
    </source>
</reference>
<accession>A0A2G8SWV7</accession>
<dbReference type="PANTHER" id="PTHR20883:SF48">
    <property type="entry name" value="ECTOINE DIOXYGENASE"/>
    <property type="match status" value="1"/>
</dbReference>
<dbReference type="RefSeq" id="WP_099917493.1">
    <property type="nucleotide sequence ID" value="NZ_BMHS01000017.1"/>
</dbReference>
<evidence type="ECO:0008006" key="4">
    <source>
        <dbReference type="Google" id="ProtNLM"/>
    </source>
</evidence>
<keyword evidence="3" id="KW-1185">Reference proteome</keyword>
<proteinExistence type="predicted"/>
<gene>
    <name evidence="2" type="ORF">CR103_18900</name>
</gene>
<organism evidence="2 3">
    <name type="scientific">Massilia psychrophila</name>
    <dbReference type="NCBI Taxonomy" id="1603353"/>
    <lineage>
        <taxon>Bacteria</taxon>
        <taxon>Pseudomonadati</taxon>
        <taxon>Pseudomonadota</taxon>
        <taxon>Betaproteobacteria</taxon>
        <taxon>Burkholderiales</taxon>
        <taxon>Oxalobacteraceae</taxon>
        <taxon>Telluria group</taxon>
        <taxon>Massilia</taxon>
    </lineage>
</organism>
<evidence type="ECO:0000313" key="3">
    <source>
        <dbReference type="Proteomes" id="UP000228593"/>
    </source>
</evidence>